<dbReference type="FunFam" id="3.90.226.10:FF:000010">
    <property type="entry name" value="acetyl-CoA carboxylase isoform X2"/>
    <property type="match status" value="1"/>
</dbReference>
<dbReference type="AlphaFoldDB" id="A0A7R8XGL2"/>
<dbReference type="OrthoDB" id="14612at2759"/>
<feature type="domain" description="CoA carboxyltransferase C-terminal" evidence="3">
    <location>
        <begin position="193"/>
        <end position="509"/>
    </location>
</feature>
<feature type="domain" description="CoA carboxyltransferase N-terminal" evidence="2">
    <location>
        <begin position="1"/>
        <end position="189"/>
    </location>
</feature>
<dbReference type="EMBL" id="CAJPEV010002210">
    <property type="protein sequence ID" value="CAG0896125.1"/>
    <property type="molecule type" value="Genomic_DNA"/>
</dbReference>
<dbReference type="PANTHER" id="PTHR45728">
    <property type="entry name" value="ACETYL-COA CARBOXYLASE, ISOFORM A"/>
    <property type="match status" value="1"/>
</dbReference>
<dbReference type="Pfam" id="PF01039">
    <property type="entry name" value="Carboxyl_trans"/>
    <property type="match status" value="1"/>
</dbReference>
<dbReference type="InterPro" id="IPR049076">
    <property type="entry name" value="ACCA"/>
</dbReference>
<keyword evidence="5" id="KW-1185">Reference proteome</keyword>
<evidence type="ECO:0000313" key="5">
    <source>
        <dbReference type="Proteomes" id="UP000677054"/>
    </source>
</evidence>
<evidence type="ECO:0000313" key="4">
    <source>
        <dbReference type="EMBL" id="CAD7249275.1"/>
    </source>
</evidence>
<dbReference type="EMBL" id="LR901727">
    <property type="protein sequence ID" value="CAD7249275.1"/>
    <property type="molecule type" value="Genomic_DNA"/>
</dbReference>
<dbReference type="PANTHER" id="PTHR45728:SF3">
    <property type="entry name" value="ACETYL-COA CARBOXYLASE"/>
    <property type="match status" value="1"/>
</dbReference>
<reference evidence="4" key="1">
    <citation type="submission" date="2020-11" db="EMBL/GenBank/DDBJ databases">
        <authorList>
            <person name="Tran Van P."/>
        </authorList>
    </citation>
    <scope>NUCLEOTIDE SEQUENCE</scope>
</reference>
<organism evidence="4">
    <name type="scientific">Darwinula stevensoni</name>
    <dbReference type="NCBI Taxonomy" id="69355"/>
    <lineage>
        <taxon>Eukaryota</taxon>
        <taxon>Metazoa</taxon>
        <taxon>Ecdysozoa</taxon>
        <taxon>Arthropoda</taxon>
        <taxon>Crustacea</taxon>
        <taxon>Oligostraca</taxon>
        <taxon>Ostracoda</taxon>
        <taxon>Podocopa</taxon>
        <taxon>Podocopida</taxon>
        <taxon>Darwinulocopina</taxon>
        <taxon>Darwinuloidea</taxon>
        <taxon>Darwinulidae</taxon>
        <taxon>Darwinula</taxon>
    </lineage>
</organism>
<dbReference type="GO" id="GO:0005739">
    <property type="term" value="C:mitochondrion"/>
    <property type="evidence" value="ECO:0007669"/>
    <property type="project" value="TreeGrafter"/>
</dbReference>
<evidence type="ECO:0000259" key="3">
    <source>
        <dbReference type="PROSITE" id="PS50989"/>
    </source>
</evidence>
<accession>A0A7R8XGL2</accession>
<protein>
    <recommendedName>
        <fullName evidence="6">Acetyl-CoA carboxylase</fullName>
    </recommendedName>
</protein>
<feature type="region of interest" description="Disordered" evidence="1">
    <location>
        <begin position="623"/>
        <end position="665"/>
    </location>
</feature>
<evidence type="ECO:0000256" key="1">
    <source>
        <dbReference type="SAM" id="MobiDB-lite"/>
    </source>
</evidence>
<dbReference type="Gene3D" id="3.90.226.10">
    <property type="entry name" value="2-enoyl-CoA Hydratase, Chain A, domain 1"/>
    <property type="match status" value="2"/>
</dbReference>
<proteinExistence type="predicted"/>
<evidence type="ECO:0000259" key="2">
    <source>
        <dbReference type="PROSITE" id="PS50980"/>
    </source>
</evidence>
<dbReference type="InterPro" id="IPR011762">
    <property type="entry name" value="COA_CT_N"/>
</dbReference>
<dbReference type="GO" id="GO:0006633">
    <property type="term" value="P:fatty acid biosynthetic process"/>
    <property type="evidence" value="ECO:0007669"/>
    <property type="project" value="TreeGrafter"/>
</dbReference>
<evidence type="ECO:0008006" key="6">
    <source>
        <dbReference type="Google" id="ProtNLM"/>
    </source>
</evidence>
<sequence length="665" mass="74578">MFPCVRTHVDACRHASRMHHTGFKYLYLTPDDFKKVASMNSVKAELVEEDGEARYKITDIIGKEEGLGVENLKWSGTIAGESSQAYNEVVTISMVTCRAIGIGAYLVRLGQRVVQVDSSHIILTGCGALNKLLGREVYTSNNQLGGVQIMFHNGVSHATAKDDLDGIHTILKWLSYIPKVKGGSLPTMPSMDPVDRDIMFTPTKSPYDPRHMLAGRPSPVDPNVWESGFFDKDSWDEILGRWAGTVVTGRARLGGIPVGVIAVETRTVEVQLPADPANIDSEAKIVSQAGQVWFPDSAYKTSQVIKDFNRENLPLFVFANWRGFSGGMKDMFDQVVKFGAYIVDGFREYRQPIIVYIPPYGELRGGAWVVIDPTINADYMEMYVDPNCRGGVLEAEGTVEIKFKMKDQVKAMHRLDPVVSSCLKRLGDPNLNAEEKKELGKAHHEREHFLSPIYHQVAVHFADLHDTAERMHEKGVVQDIVPWVSARRILYWRLRRLLAEGNIVSIILDVQTTLSRGQAQAMLRRWFIEDHGSVQVSTFDRNVSYLWEDNEKVGMWLEEQLKSPTSCAVMDNVRCIRRESVLDRIRNLLLENPEVSVDSIIHAFRRMSTSSRAEMLRTLNNLALEEEEESGKGEREGSPTTPVDPSSSNPPPSVSKTSPHSTQLP</sequence>
<dbReference type="PROSITE" id="PS50989">
    <property type="entry name" value="COA_CT_CTER"/>
    <property type="match status" value="1"/>
</dbReference>
<dbReference type="Proteomes" id="UP000677054">
    <property type="component" value="Unassembled WGS sequence"/>
</dbReference>
<dbReference type="SUPFAM" id="SSF52096">
    <property type="entry name" value="ClpP/crotonase"/>
    <property type="match status" value="2"/>
</dbReference>
<feature type="compositionally biased region" description="Low complexity" evidence="1">
    <location>
        <begin position="638"/>
        <end position="647"/>
    </location>
</feature>
<dbReference type="InterPro" id="IPR034733">
    <property type="entry name" value="AcCoA_carboxyl_beta"/>
</dbReference>
<dbReference type="InterPro" id="IPR011763">
    <property type="entry name" value="COA_CT_C"/>
</dbReference>
<dbReference type="GO" id="GO:0003989">
    <property type="term" value="F:acetyl-CoA carboxylase activity"/>
    <property type="evidence" value="ECO:0007669"/>
    <property type="project" value="InterPro"/>
</dbReference>
<gene>
    <name evidence="4" type="ORF">DSTB1V02_LOCUS9073</name>
</gene>
<dbReference type="InterPro" id="IPR029045">
    <property type="entry name" value="ClpP/crotonase-like_dom_sf"/>
</dbReference>
<name>A0A7R8XGL2_9CRUS</name>
<dbReference type="PROSITE" id="PS50980">
    <property type="entry name" value="COA_CT_NTER"/>
    <property type="match status" value="1"/>
</dbReference>